<dbReference type="Gene3D" id="3.40.640.10">
    <property type="entry name" value="Type I PLP-dependent aspartate aminotransferase-like (Major domain)"/>
    <property type="match status" value="1"/>
</dbReference>
<dbReference type="Pfam" id="PF00266">
    <property type="entry name" value="Aminotran_5"/>
    <property type="match status" value="2"/>
</dbReference>
<evidence type="ECO:0000256" key="5">
    <source>
        <dbReference type="ARBA" id="ARBA00022898"/>
    </source>
</evidence>
<dbReference type="AlphaFoldDB" id="A0A1H9T150"/>
<evidence type="ECO:0000256" key="7">
    <source>
        <dbReference type="ARBA" id="ARBA00023014"/>
    </source>
</evidence>
<dbReference type="PANTHER" id="PTHR11601:SF34">
    <property type="entry name" value="CYSTEINE DESULFURASE"/>
    <property type="match status" value="1"/>
</dbReference>
<dbReference type="OrthoDB" id="9808002at2"/>
<dbReference type="InterPro" id="IPR000192">
    <property type="entry name" value="Aminotrans_V_dom"/>
</dbReference>
<keyword evidence="3" id="KW-0808">Transferase</keyword>
<sequence length="387" mass="39574">MGERAVLDAASTPLHPVARETLLAALDAGWADPRRLYAEGRAARRLLDQATEVIAAGLAARPSEVSFAPSGPAAVSLAVDGALHSGRRRGGRLVASAVEHSAVLAPGRYRAAAAGDDDLLAEVPVDHAGRVDLDAFGAALSEPGTVVAAVQHANGEVGTLQPLGAVHEACRAAGVPLVVDAQASLGRTASPTDYDVLAGDAQSWGGPGGLGVLAVPERTRWSLPGPAGEPGYGRSGHVPWVPLALAAAEAWQQTQATFEAEASQARALVDAIRSAAAGVPDVEVVGDPQLRLPHVVTFSALYVDGEALVHEFDRRGFAIASGSACTASTLEPSHVLAAMGVLTHGNVRITLPLAAVSPGRAQHVERFCAALPEVVSTVRAQLGAEHL</sequence>
<dbReference type="InterPro" id="IPR015422">
    <property type="entry name" value="PyrdxlP-dep_Trfase_small"/>
</dbReference>
<evidence type="ECO:0000256" key="4">
    <source>
        <dbReference type="ARBA" id="ARBA00022723"/>
    </source>
</evidence>
<protein>
    <submittedName>
        <fullName evidence="10">Cysteine desulfurase</fullName>
    </submittedName>
</protein>
<dbReference type="EMBL" id="FOHB01000002">
    <property type="protein sequence ID" value="SER90868.1"/>
    <property type="molecule type" value="Genomic_DNA"/>
</dbReference>
<comment type="catalytic activity">
    <reaction evidence="8">
        <text>(sulfur carrier)-H + L-cysteine = (sulfur carrier)-SH + L-alanine</text>
        <dbReference type="Rhea" id="RHEA:43892"/>
        <dbReference type="Rhea" id="RHEA-COMP:14737"/>
        <dbReference type="Rhea" id="RHEA-COMP:14739"/>
        <dbReference type="ChEBI" id="CHEBI:29917"/>
        <dbReference type="ChEBI" id="CHEBI:35235"/>
        <dbReference type="ChEBI" id="CHEBI:57972"/>
        <dbReference type="ChEBI" id="CHEBI:64428"/>
        <dbReference type="EC" id="2.8.1.7"/>
    </reaction>
</comment>
<keyword evidence="6" id="KW-0408">Iron</keyword>
<evidence type="ECO:0000313" key="10">
    <source>
        <dbReference type="EMBL" id="SER90868.1"/>
    </source>
</evidence>
<dbReference type="Gene3D" id="3.90.1150.10">
    <property type="entry name" value="Aspartate Aminotransferase, domain 1"/>
    <property type="match status" value="1"/>
</dbReference>
<dbReference type="GO" id="GO:0051536">
    <property type="term" value="F:iron-sulfur cluster binding"/>
    <property type="evidence" value="ECO:0007669"/>
    <property type="project" value="UniProtKB-KW"/>
</dbReference>
<comment type="cofactor">
    <cofactor evidence="1">
        <name>pyridoxal 5'-phosphate</name>
        <dbReference type="ChEBI" id="CHEBI:597326"/>
    </cofactor>
</comment>
<keyword evidence="4" id="KW-0479">Metal-binding</keyword>
<evidence type="ECO:0000256" key="8">
    <source>
        <dbReference type="ARBA" id="ARBA00050776"/>
    </source>
</evidence>
<keyword evidence="7" id="KW-0411">Iron-sulfur</keyword>
<dbReference type="PANTHER" id="PTHR11601">
    <property type="entry name" value="CYSTEINE DESULFURYLASE FAMILY MEMBER"/>
    <property type="match status" value="1"/>
</dbReference>
<name>A0A1H9T150_9MICO</name>
<evidence type="ECO:0000256" key="3">
    <source>
        <dbReference type="ARBA" id="ARBA00022679"/>
    </source>
</evidence>
<dbReference type="PIRSF" id="PIRSF005572">
    <property type="entry name" value="NifS"/>
    <property type="match status" value="1"/>
</dbReference>
<keyword evidence="5" id="KW-0663">Pyridoxal phosphate</keyword>
<feature type="domain" description="Aminotransferase class V" evidence="9">
    <location>
        <begin position="244"/>
        <end position="351"/>
    </location>
</feature>
<comment type="similarity">
    <text evidence="2">Belongs to the class-V pyridoxal-phosphate-dependent aminotransferase family. NifS/IscS subfamily.</text>
</comment>
<dbReference type="InterPro" id="IPR016454">
    <property type="entry name" value="Cysteine_dSase"/>
</dbReference>
<evidence type="ECO:0000313" key="11">
    <source>
        <dbReference type="Proteomes" id="UP000199019"/>
    </source>
</evidence>
<gene>
    <name evidence="10" type="ORF">SAMN05216199_1401</name>
</gene>
<feature type="domain" description="Aminotransferase class V" evidence="9">
    <location>
        <begin position="9"/>
        <end position="219"/>
    </location>
</feature>
<proteinExistence type="inferred from homology"/>
<dbReference type="Proteomes" id="UP000199019">
    <property type="component" value="Unassembled WGS sequence"/>
</dbReference>
<dbReference type="SUPFAM" id="SSF53383">
    <property type="entry name" value="PLP-dependent transferases"/>
    <property type="match status" value="1"/>
</dbReference>
<accession>A0A1H9T150</accession>
<reference evidence="11" key="1">
    <citation type="submission" date="2016-10" db="EMBL/GenBank/DDBJ databases">
        <authorList>
            <person name="Varghese N."/>
            <person name="Submissions S."/>
        </authorList>
    </citation>
    <scope>NUCLEOTIDE SEQUENCE [LARGE SCALE GENOMIC DNA]</scope>
    <source>
        <strain evidence="11">CGMCC 1.6963</strain>
    </source>
</reference>
<keyword evidence="11" id="KW-1185">Reference proteome</keyword>
<dbReference type="InterPro" id="IPR015421">
    <property type="entry name" value="PyrdxlP-dep_Trfase_major"/>
</dbReference>
<dbReference type="GO" id="GO:0046872">
    <property type="term" value="F:metal ion binding"/>
    <property type="evidence" value="ECO:0007669"/>
    <property type="project" value="UniProtKB-KW"/>
</dbReference>
<evidence type="ECO:0000256" key="2">
    <source>
        <dbReference type="ARBA" id="ARBA00006490"/>
    </source>
</evidence>
<dbReference type="GO" id="GO:0031071">
    <property type="term" value="F:cysteine desulfurase activity"/>
    <property type="evidence" value="ECO:0007669"/>
    <property type="project" value="UniProtKB-EC"/>
</dbReference>
<organism evidence="10 11">
    <name type="scientific">Pedococcus cremeus</name>
    <dbReference type="NCBI Taxonomy" id="587636"/>
    <lineage>
        <taxon>Bacteria</taxon>
        <taxon>Bacillati</taxon>
        <taxon>Actinomycetota</taxon>
        <taxon>Actinomycetes</taxon>
        <taxon>Micrococcales</taxon>
        <taxon>Intrasporangiaceae</taxon>
        <taxon>Pedococcus</taxon>
    </lineage>
</organism>
<evidence type="ECO:0000259" key="9">
    <source>
        <dbReference type="Pfam" id="PF00266"/>
    </source>
</evidence>
<evidence type="ECO:0000256" key="1">
    <source>
        <dbReference type="ARBA" id="ARBA00001933"/>
    </source>
</evidence>
<dbReference type="STRING" id="587636.SAMN05216199_1401"/>
<evidence type="ECO:0000256" key="6">
    <source>
        <dbReference type="ARBA" id="ARBA00023004"/>
    </source>
</evidence>
<dbReference type="InterPro" id="IPR015424">
    <property type="entry name" value="PyrdxlP-dep_Trfase"/>
</dbReference>